<protein>
    <submittedName>
        <fullName evidence="2">DUF2970 domain-containing protein</fullName>
    </submittedName>
</protein>
<comment type="caution">
    <text evidence="2">The sequence shown here is derived from an EMBL/GenBank/DDBJ whole genome shotgun (WGS) entry which is preliminary data.</text>
</comment>
<dbReference type="Proteomes" id="UP001218788">
    <property type="component" value="Unassembled WGS sequence"/>
</dbReference>
<dbReference type="EMBL" id="JAQQXP010000002">
    <property type="protein sequence ID" value="MDC8832114.1"/>
    <property type="molecule type" value="Genomic_DNA"/>
</dbReference>
<keyword evidence="3" id="KW-1185">Reference proteome</keyword>
<feature type="transmembrane region" description="Helical" evidence="1">
    <location>
        <begin position="36"/>
        <end position="62"/>
    </location>
</feature>
<keyword evidence="1" id="KW-0812">Transmembrane</keyword>
<evidence type="ECO:0000256" key="1">
    <source>
        <dbReference type="SAM" id="Phobius"/>
    </source>
</evidence>
<keyword evidence="1" id="KW-0472">Membrane</keyword>
<keyword evidence="1" id="KW-1133">Transmembrane helix</keyword>
<gene>
    <name evidence="2" type="ORF">OIK42_15245</name>
</gene>
<evidence type="ECO:0000313" key="2">
    <source>
        <dbReference type="EMBL" id="MDC8832114.1"/>
    </source>
</evidence>
<sequence length="64" mass="6967">MASKPGLLRIVQSVIASAFGVQSHKNYQQDFTQSSVVPYVVVGVVFVVLLVVSLVLLVRWILPA</sequence>
<organism evidence="2 3">
    <name type="scientific">Alteromonas gilva</name>
    <dbReference type="NCBI Taxonomy" id="2987522"/>
    <lineage>
        <taxon>Bacteria</taxon>
        <taxon>Pseudomonadati</taxon>
        <taxon>Pseudomonadota</taxon>
        <taxon>Gammaproteobacteria</taxon>
        <taxon>Alteromonadales</taxon>
        <taxon>Alteromonadaceae</taxon>
        <taxon>Alteromonas/Salinimonas group</taxon>
        <taxon>Alteromonas</taxon>
    </lineage>
</organism>
<dbReference type="Pfam" id="PF11174">
    <property type="entry name" value="DUF2970"/>
    <property type="match status" value="1"/>
</dbReference>
<evidence type="ECO:0000313" key="3">
    <source>
        <dbReference type="Proteomes" id="UP001218788"/>
    </source>
</evidence>
<proteinExistence type="predicted"/>
<name>A0ABT5L4Y5_9ALTE</name>
<dbReference type="InterPro" id="IPR021344">
    <property type="entry name" value="DUF2970"/>
</dbReference>
<reference evidence="2 3" key="1">
    <citation type="submission" date="2022-10" db="EMBL/GenBank/DDBJ databases">
        <title>Alteromonas sp. chi3 Genome sequencing.</title>
        <authorList>
            <person name="Park S."/>
        </authorList>
    </citation>
    <scope>NUCLEOTIDE SEQUENCE [LARGE SCALE GENOMIC DNA]</scope>
    <source>
        <strain evidence="3">chi3</strain>
    </source>
</reference>
<dbReference type="RefSeq" id="WP_273641907.1">
    <property type="nucleotide sequence ID" value="NZ_JAQQXP010000002.1"/>
</dbReference>
<accession>A0ABT5L4Y5</accession>